<evidence type="ECO:0000256" key="5">
    <source>
        <dbReference type="ARBA" id="ARBA00022741"/>
    </source>
</evidence>
<keyword evidence="6 10" id="KW-0378">Hydrolase</keyword>
<proteinExistence type="inferred from homology"/>
<evidence type="ECO:0000256" key="3">
    <source>
        <dbReference type="ARBA" id="ARBA00022723"/>
    </source>
</evidence>
<evidence type="ECO:0000256" key="4">
    <source>
        <dbReference type="ARBA" id="ARBA00022730"/>
    </source>
</evidence>
<dbReference type="RefSeq" id="WP_084233332.1">
    <property type="nucleotide sequence ID" value="NZ_FWXW01000001.1"/>
</dbReference>
<feature type="binding site" evidence="10">
    <location>
        <begin position="159"/>
        <end position="167"/>
    </location>
    <ligand>
        <name>GTP</name>
        <dbReference type="ChEBI" id="CHEBI:37565"/>
    </ligand>
</feature>
<feature type="binding site" evidence="10">
    <location>
        <position position="251"/>
    </location>
    <ligand>
        <name>Zn(2+)</name>
        <dbReference type="ChEBI" id="CHEBI:29105"/>
    </ligand>
</feature>
<dbReference type="GO" id="GO:0019843">
    <property type="term" value="F:rRNA binding"/>
    <property type="evidence" value="ECO:0007669"/>
    <property type="project" value="UniProtKB-KW"/>
</dbReference>
<feature type="binding site" evidence="10">
    <location>
        <position position="249"/>
    </location>
    <ligand>
        <name>Zn(2+)</name>
        <dbReference type="ChEBI" id="CHEBI:29105"/>
    </ligand>
</feature>
<evidence type="ECO:0000256" key="9">
    <source>
        <dbReference type="ARBA" id="ARBA00023134"/>
    </source>
</evidence>
<dbReference type="GO" id="GO:0042274">
    <property type="term" value="P:ribosomal small subunit biogenesis"/>
    <property type="evidence" value="ECO:0007669"/>
    <property type="project" value="UniProtKB-UniRule"/>
</dbReference>
<dbReference type="InterPro" id="IPR012340">
    <property type="entry name" value="NA-bd_OB-fold"/>
</dbReference>
<evidence type="ECO:0000256" key="6">
    <source>
        <dbReference type="ARBA" id="ARBA00022801"/>
    </source>
</evidence>
<comment type="subcellular location">
    <subcellularLocation>
        <location evidence="10">Cytoplasm</location>
    </subcellularLocation>
</comment>
<dbReference type="InterPro" id="IPR004881">
    <property type="entry name" value="Ribosome_biogen_GTPase_RsgA"/>
</dbReference>
<dbReference type="InterPro" id="IPR027417">
    <property type="entry name" value="P-loop_NTPase"/>
</dbReference>
<feature type="domain" description="CP-type G" evidence="12">
    <location>
        <begin position="62"/>
        <end position="217"/>
    </location>
</feature>
<dbReference type="OrthoDB" id="9809485at2"/>
<feature type="domain" description="EngC GTPase" evidence="11">
    <location>
        <begin position="71"/>
        <end position="215"/>
    </location>
</feature>
<sequence>MEGTIFKALSGFYYADTADGILECRARGRFRKDGETPLVGDCAEITPLGNGKGILERILPRKNEFLRPAVSNIDQMVIVASAAIPETDPFLIDRLAVVARLRNCGVVVCVNKCDLNHGDFLVGLYRKAGFPVARVSAETGEGISELIPLITGRVSVFTGNSGVGKTSILNALEPGFHLRVGEVSEKLGRGRHTTRHVELFRLSCGAVVTDTPGFSSFDADLLDLNTKARLPWGMPEFEPYLGKCRFSDCSHTKEQGCAVLEAVAQGKIQPSRHESYRKLYELLKDKKEWEQL</sequence>
<dbReference type="InterPro" id="IPR031944">
    <property type="entry name" value="RsgA_N"/>
</dbReference>
<keyword evidence="2 10" id="KW-0690">Ribosome biogenesis</keyword>
<dbReference type="PROSITE" id="PS51721">
    <property type="entry name" value="G_CP"/>
    <property type="match status" value="1"/>
</dbReference>
<dbReference type="InterPro" id="IPR010914">
    <property type="entry name" value="RsgA_GTPase_dom"/>
</dbReference>
<dbReference type="Pfam" id="PF16745">
    <property type="entry name" value="RsgA_N"/>
    <property type="match status" value="1"/>
</dbReference>
<keyword evidence="8 10" id="KW-0694">RNA-binding</keyword>
<keyword evidence="14" id="KW-1185">Reference proteome</keyword>
<evidence type="ECO:0000313" key="14">
    <source>
        <dbReference type="Proteomes" id="UP000192790"/>
    </source>
</evidence>
<dbReference type="Gene3D" id="3.40.50.300">
    <property type="entry name" value="P-loop containing nucleotide triphosphate hydrolases"/>
    <property type="match status" value="1"/>
</dbReference>
<comment type="similarity">
    <text evidence="10">Belongs to the TRAFAC class YlqF/YawG GTPase family. RsgA subfamily.</text>
</comment>
<dbReference type="GO" id="GO:0003924">
    <property type="term" value="F:GTPase activity"/>
    <property type="evidence" value="ECO:0007669"/>
    <property type="project" value="UniProtKB-UniRule"/>
</dbReference>
<accession>A0A1W1YW91</accession>
<keyword evidence="4 10" id="KW-0699">rRNA-binding</keyword>
<dbReference type="PANTHER" id="PTHR32120">
    <property type="entry name" value="SMALL RIBOSOMAL SUBUNIT BIOGENESIS GTPASE RSGA"/>
    <property type="match status" value="1"/>
</dbReference>
<organism evidence="13 14">
    <name type="scientific">Papillibacter cinnamivorans DSM 12816</name>
    <dbReference type="NCBI Taxonomy" id="1122930"/>
    <lineage>
        <taxon>Bacteria</taxon>
        <taxon>Bacillati</taxon>
        <taxon>Bacillota</taxon>
        <taxon>Clostridia</taxon>
        <taxon>Eubacteriales</taxon>
        <taxon>Oscillospiraceae</taxon>
        <taxon>Papillibacter</taxon>
    </lineage>
</organism>
<evidence type="ECO:0000256" key="10">
    <source>
        <dbReference type="HAMAP-Rule" id="MF_01820"/>
    </source>
</evidence>
<comment type="subunit">
    <text evidence="10">Monomer. Associates with 30S ribosomal subunit, binds 16S rRNA.</text>
</comment>
<dbReference type="GO" id="GO:0005737">
    <property type="term" value="C:cytoplasm"/>
    <property type="evidence" value="ECO:0007669"/>
    <property type="project" value="UniProtKB-SubCell"/>
</dbReference>
<feature type="binding site" evidence="10">
    <location>
        <begin position="111"/>
        <end position="114"/>
    </location>
    <ligand>
        <name>GTP</name>
        <dbReference type="ChEBI" id="CHEBI:37565"/>
    </ligand>
</feature>
<protein>
    <recommendedName>
        <fullName evidence="10">Small ribosomal subunit biogenesis GTPase RsgA</fullName>
        <ecNumber evidence="10">3.6.1.-</ecNumber>
    </recommendedName>
</protein>
<dbReference type="HAMAP" id="MF_01820">
    <property type="entry name" value="GTPase_RsgA"/>
    <property type="match status" value="1"/>
</dbReference>
<keyword evidence="9 10" id="KW-0342">GTP-binding</keyword>
<dbReference type="AlphaFoldDB" id="A0A1W1YW91"/>
<dbReference type="PANTHER" id="PTHR32120:SF11">
    <property type="entry name" value="SMALL RIBOSOMAL SUBUNIT BIOGENESIS GTPASE RSGA 1, MITOCHONDRIAL-RELATED"/>
    <property type="match status" value="1"/>
</dbReference>
<dbReference type="STRING" id="1122930.SAMN02745168_0717"/>
<dbReference type="SUPFAM" id="SSF50249">
    <property type="entry name" value="Nucleic acid-binding proteins"/>
    <property type="match status" value="1"/>
</dbReference>
<dbReference type="CDD" id="cd01854">
    <property type="entry name" value="YjeQ_EngC"/>
    <property type="match status" value="1"/>
</dbReference>
<dbReference type="CDD" id="cd04466">
    <property type="entry name" value="S1_YloQ_GTPase"/>
    <property type="match status" value="1"/>
</dbReference>
<dbReference type="Gene3D" id="2.40.50.140">
    <property type="entry name" value="Nucleic acid-binding proteins"/>
    <property type="match status" value="1"/>
</dbReference>
<evidence type="ECO:0000259" key="11">
    <source>
        <dbReference type="PROSITE" id="PS50936"/>
    </source>
</evidence>
<dbReference type="EMBL" id="FWXW01000001">
    <property type="protein sequence ID" value="SMC40352.1"/>
    <property type="molecule type" value="Genomic_DNA"/>
</dbReference>
<gene>
    <name evidence="10" type="primary">rsgA</name>
    <name evidence="13" type="ORF">SAMN02745168_0717</name>
</gene>
<dbReference type="Pfam" id="PF03193">
    <property type="entry name" value="RsgA_GTPase"/>
    <property type="match status" value="1"/>
</dbReference>
<keyword evidence="1 10" id="KW-0963">Cytoplasm</keyword>
<keyword evidence="5 10" id="KW-0547">Nucleotide-binding</keyword>
<reference evidence="13 14" key="1">
    <citation type="submission" date="2017-04" db="EMBL/GenBank/DDBJ databases">
        <authorList>
            <person name="Afonso C.L."/>
            <person name="Miller P.J."/>
            <person name="Scott M.A."/>
            <person name="Spackman E."/>
            <person name="Goraichik I."/>
            <person name="Dimitrov K.M."/>
            <person name="Suarez D.L."/>
            <person name="Swayne D.E."/>
        </authorList>
    </citation>
    <scope>NUCLEOTIDE SEQUENCE [LARGE SCALE GENOMIC DNA]</scope>
    <source>
        <strain evidence="13 14">DSM 12816</strain>
    </source>
</reference>
<name>A0A1W1YW91_9FIRM</name>
<evidence type="ECO:0000313" key="13">
    <source>
        <dbReference type="EMBL" id="SMC40352.1"/>
    </source>
</evidence>
<dbReference type="SUPFAM" id="SSF52540">
    <property type="entry name" value="P-loop containing nucleoside triphosphate hydrolases"/>
    <property type="match status" value="1"/>
</dbReference>
<keyword evidence="7 10" id="KW-0862">Zinc</keyword>
<dbReference type="PROSITE" id="PS50936">
    <property type="entry name" value="ENGC_GTPASE"/>
    <property type="match status" value="1"/>
</dbReference>
<evidence type="ECO:0000256" key="8">
    <source>
        <dbReference type="ARBA" id="ARBA00022884"/>
    </source>
</evidence>
<feature type="binding site" evidence="10">
    <location>
        <position position="257"/>
    </location>
    <ligand>
        <name>Zn(2+)</name>
        <dbReference type="ChEBI" id="CHEBI:29105"/>
    </ligand>
</feature>
<dbReference type="InterPro" id="IPR030378">
    <property type="entry name" value="G_CP_dom"/>
</dbReference>
<evidence type="ECO:0000256" key="2">
    <source>
        <dbReference type="ARBA" id="ARBA00022517"/>
    </source>
</evidence>
<comment type="cofactor">
    <cofactor evidence="10">
        <name>Zn(2+)</name>
        <dbReference type="ChEBI" id="CHEBI:29105"/>
    </cofactor>
    <text evidence="10">Binds 1 zinc ion per subunit.</text>
</comment>
<dbReference type="Gene3D" id="1.10.40.50">
    <property type="entry name" value="Probable gtpase engc, domain 3"/>
    <property type="match status" value="1"/>
</dbReference>
<dbReference type="NCBIfam" id="TIGR00157">
    <property type="entry name" value="ribosome small subunit-dependent GTPase A"/>
    <property type="match status" value="1"/>
</dbReference>
<keyword evidence="3 10" id="KW-0479">Metal-binding</keyword>
<evidence type="ECO:0000259" key="12">
    <source>
        <dbReference type="PROSITE" id="PS51721"/>
    </source>
</evidence>
<feature type="binding site" evidence="10">
    <location>
        <position position="244"/>
    </location>
    <ligand>
        <name>Zn(2+)</name>
        <dbReference type="ChEBI" id="CHEBI:29105"/>
    </ligand>
</feature>
<comment type="function">
    <text evidence="10">One of several proteins that assist in the late maturation steps of the functional core of the 30S ribosomal subunit. Helps release RbfA from mature subunits. May play a role in the assembly of ribosomal proteins into the subunit. Circularly permuted GTPase that catalyzes slow GTP hydrolysis, GTPase activity is stimulated by the 30S ribosomal subunit.</text>
</comment>
<evidence type="ECO:0000256" key="1">
    <source>
        <dbReference type="ARBA" id="ARBA00022490"/>
    </source>
</evidence>
<dbReference type="GO" id="GO:0046872">
    <property type="term" value="F:metal ion binding"/>
    <property type="evidence" value="ECO:0007669"/>
    <property type="project" value="UniProtKB-KW"/>
</dbReference>
<dbReference type="EC" id="3.6.1.-" evidence="10"/>
<dbReference type="GO" id="GO:0005525">
    <property type="term" value="F:GTP binding"/>
    <property type="evidence" value="ECO:0007669"/>
    <property type="project" value="UniProtKB-UniRule"/>
</dbReference>
<dbReference type="Proteomes" id="UP000192790">
    <property type="component" value="Unassembled WGS sequence"/>
</dbReference>
<evidence type="ECO:0000256" key="7">
    <source>
        <dbReference type="ARBA" id="ARBA00022833"/>
    </source>
</evidence>